<dbReference type="EC" id="1.1.1.1" evidence="3"/>
<dbReference type="PANTHER" id="PTHR42940">
    <property type="entry name" value="ALCOHOL DEHYDROGENASE 1-RELATED"/>
    <property type="match status" value="1"/>
</dbReference>
<comment type="caution">
    <text evidence="11">The sequence shown here is derived from an EMBL/GenBank/DDBJ whole genome shotgun (WGS) entry which is preliminary data.</text>
</comment>
<organism evidence="11 12">
    <name type="scientific">Gordonia namibiensis NBRC 108229</name>
    <dbReference type="NCBI Taxonomy" id="1208314"/>
    <lineage>
        <taxon>Bacteria</taxon>
        <taxon>Bacillati</taxon>
        <taxon>Actinomycetota</taxon>
        <taxon>Actinomycetes</taxon>
        <taxon>Mycobacteriales</taxon>
        <taxon>Gordoniaceae</taxon>
        <taxon>Gordonia</taxon>
    </lineage>
</organism>
<evidence type="ECO:0000256" key="1">
    <source>
        <dbReference type="ARBA" id="ARBA00001947"/>
    </source>
</evidence>
<dbReference type="GO" id="GO:0004022">
    <property type="term" value="F:alcohol dehydrogenase (NAD+) activity"/>
    <property type="evidence" value="ECO:0007669"/>
    <property type="project" value="UniProtKB-EC"/>
</dbReference>
<comment type="cofactor">
    <cofactor evidence="1 9">
        <name>Zn(2+)</name>
        <dbReference type="ChEBI" id="CHEBI:29105"/>
    </cofactor>
</comment>
<dbReference type="GO" id="GO:0008270">
    <property type="term" value="F:zinc ion binding"/>
    <property type="evidence" value="ECO:0007669"/>
    <property type="project" value="InterPro"/>
</dbReference>
<name>K6WT67_9ACTN</name>
<comment type="catalytic activity">
    <reaction evidence="8">
        <text>a primary alcohol + NAD(+) = an aldehyde + NADH + H(+)</text>
        <dbReference type="Rhea" id="RHEA:10736"/>
        <dbReference type="ChEBI" id="CHEBI:15378"/>
        <dbReference type="ChEBI" id="CHEBI:15734"/>
        <dbReference type="ChEBI" id="CHEBI:17478"/>
        <dbReference type="ChEBI" id="CHEBI:57540"/>
        <dbReference type="ChEBI" id="CHEBI:57945"/>
        <dbReference type="EC" id="1.1.1.1"/>
    </reaction>
</comment>
<evidence type="ECO:0000256" key="9">
    <source>
        <dbReference type="RuleBase" id="RU361277"/>
    </source>
</evidence>
<evidence type="ECO:0000259" key="10">
    <source>
        <dbReference type="SMART" id="SM00829"/>
    </source>
</evidence>
<dbReference type="InterPro" id="IPR036291">
    <property type="entry name" value="NAD(P)-bd_dom_sf"/>
</dbReference>
<keyword evidence="12" id="KW-1185">Reference proteome</keyword>
<dbReference type="Gene3D" id="3.40.50.720">
    <property type="entry name" value="NAD(P)-binding Rossmann-like Domain"/>
    <property type="match status" value="1"/>
</dbReference>
<dbReference type="Proteomes" id="UP000035058">
    <property type="component" value="Unassembled WGS sequence"/>
</dbReference>
<proteinExistence type="inferred from homology"/>
<evidence type="ECO:0000313" key="11">
    <source>
        <dbReference type="EMBL" id="GAC02611.1"/>
    </source>
</evidence>
<reference evidence="11 12" key="1">
    <citation type="submission" date="2012-08" db="EMBL/GenBank/DDBJ databases">
        <title>Whole genome shotgun sequence of Gordonia namibiensis NBRC 108229.</title>
        <authorList>
            <person name="Isaki-Nakamura S."/>
            <person name="Hosoyama A."/>
            <person name="Tsuchikane K."/>
            <person name="Katsumata H."/>
            <person name="Baba S."/>
            <person name="Yamazaki S."/>
            <person name="Fujita N."/>
        </authorList>
    </citation>
    <scope>NUCLEOTIDE SEQUENCE [LARGE SCALE GENOMIC DNA]</scope>
    <source>
        <strain evidence="11 12">NBRC 108229</strain>
    </source>
</reference>
<dbReference type="CDD" id="cd05284">
    <property type="entry name" value="arabinose_DH_like"/>
    <property type="match status" value="1"/>
</dbReference>
<dbReference type="Pfam" id="PF08240">
    <property type="entry name" value="ADH_N"/>
    <property type="match status" value="1"/>
</dbReference>
<evidence type="ECO:0000256" key="7">
    <source>
        <dbReference type="ARBA" id="ARBA00049164"/>
    </source>
</evidence>
<dbReference type="Gene3D" id="3.90.180.10">
    <property type="entry name" value="Medium-chain alcohol dehydrogenases, catalytic domain"/>
    <property type="match status" value="1"/>
</dbReference>
<evidence type="ECO:0000256" key="6">
    <source>
        <dbReference type="ARBA" id="ARBA00023002"/>
    </source>
</evidence>
<accession>K6WT67</accession>
<feature type="domain" description="Enoyl reductase (ER)" evidence="10">
    <location>
        <begin position="10"/>
        <end position="345"/>
    </location>
</feature>
<evidence type="ECO:0000313" key="12">
    <source>
        <dbReference type="Proteomes" id="UP000035058"/>
    </source>
</evidence>
<dbReference type="Pfam" id="PF00107">
    <property type="entry name" value="ADH_zinc_N"/>
    <property type="match status" value="1"/>
</dbReference>
<dbReference type="SUPFAM" id="SSF51735">
    <property type="entry name" value="NAD(P)-binding Rossmann-fold domains"/>
    <property type="match status" value="1"/>
</dbReference>
<dbReference type="EMBL" id="BAHE01000056">
    <property type="protein sequence ID" value="GAC02611.1"/>
    <property type="molecule type" value="Genomic_DNA"/>
</dbReference>
<keyword evidence="5 9" id="KW-0862">Zinc</keyword>
<evidence type="ECO:0000256" key="2">
    <source>
        <dbReference type="ARBA" id="ARBA00008072"/>
    </source>
</evidence>
<keyword evidence="6" id="KW-0560">Oxidoreductase</keyword>
<dbReference type="SUPFAM" id="SSF50129">
    <property type="entry name" value="GroES-like"/>
    <property type="match status" value="1"/>
</dbReference>
<gene>
    <name evidence="11" type="primary">adh</name>
    <name evidence="11" type="ORF">GONAM_56_00830</name>
</gene>
<dbReference type="InterPro" id="IPR011032">
    <property type="entry name" value="GroES-like_sf"/>
</dbReference>
<keyword evidence="4 9" id="KW-0479">Metal-binding</keyword>
<evidence type="ECO:0000256" key="4">
    <source>
        <dbReference type="ARBA" id="ARBA00022723"/>
    </source>
</evidence>
<dbReference type="InterPro" id="IPR013149">
    <property type="entry name" value="ADH-like_C"/>
</dbReference>
<dbReference type="InterPro" id="IPR002328">
    <property type="entry name" value="ADH_Zn_CS"/>
</dbReference>
<dbReference type="InterPro" id="IPR020843">
    <property type="entry name" value="ER"/>
</dbReference>
<sequence>MLAVQLTEWGRPPVVREIADPEPTGTELLLDVDAAGLCLSDLHVMDTPSGVFDYPLPLTLGHEVAGTVRAVGPQADPAWIGETVVVHGIWSCGTCRNCARGRENYCLSLARKPGGRNPRIGNGLGHHGGLAERLLVPSADVLVPTNGLDPTVAAPLADAGLTAYHAISSNSDLIDASTVAVVIGVGGLGHMAIQILRAMGVGAVIAVDNREQARALALALKADASYPSVDEAAEDIRARGGADIVLDFAGAPATVEPATTVLGPGGRLVIVGTAGGRVTVGKDVGLASGWQVRAPFWGTRSDLAAVVALAAAGKLTAETVTFDLRDAPEAYEQLRRGELPGRAVVLPKH</sequence>
<dbReference type="RefSeq" id="WP_006868743.1">
    <property type="nucleotide sequence ID" value="NZ_BAHE01000056.1"/>
</dbReference>
<comment type="similarity">
    <text evidence="2 9">Belongs to the zinc-containing alcohol dehydrogenase family.</text>
</comment>
<dbReference type="SMART" id="SM00829">
    <property type="entry name" value="PKS_ER"/>
    <property type="match status" value="1"/>
</dbReference>
<evidence type="ECO:0000256" key="5">
    <source>
        <dbReference type="ARBA" id="ARBA00022833"/>
    </source>
</evidence>
<dbReference type="PANTHER" id="PTHR42940:SF8">
    <property type="entry name" value="VACUOLAR PROTEIN SORTING-ASSOCIATED PROTEIN 11"/>
    <property type="match status" value="1"/>
</dbReference>
<comment type="catalytic activity">
    <reaction evidence="7">
        <text>a secondary alcohol + NAD(+) = a ketone + NADH + H(+)</text>
        <dbReference type="Rhea" id="RHEA:10740"/>
        <dbReference type="ChEBI" id="CHEBI:15378"/>
        <dbReference type="ChEBI" id="CHEBI:17087"/>
        <dbReference type="ChEBI" id="CHEBI:35681"/>
        <dbReference type="ChEBI" id="CHEBI:57540"/>
        <dbReference type="ChEBI" id="CHEBI:57945"/>
        <dbReference type="EC" id="1.1.1.1"/>
    </reaction>
</comment>
<dbReference type="AlphaFoldDB" id="K6WT67"/>
<protein>
    <recommendedName>
        <fullName evidence="3">alcohol dehydrogenase</fullName>
        <ecNumber evidence="3">1.1.1.1</ecNumber>
    </recommendedName>
</protein>
<dbReference type="InterPro" id="IPR013154">
    <property type="entry name" value="ADH-like_N"/>
</dbReference>
<dbReference type="PROSITE" id="PS00059">
    <property type="entry name" value="ADH_ZINC"/>
    <property type="match status" value="1"/>
</dbReference>
<evidence type="ECO:0000256" key="3">
    <source>
        <dbReference type="ARBA" id="ARBA00013190"/>
    </source>
</evidence>
<dbReference type="GO" id="GO:0005737">
    <property type="term" value="C:cytoplasm"/>
    <property type="evidence" value="ECO:0007669"/>
    <property type="project" value="TreeGrafter"/>
</dbReference>
<evidence type="ECO:0000256" key="8">
    <source>
        <dbReference type="ARBA" id="ARBA00049243"/>
    </source>
</evidence>